<protein>
    <submittedName>
        <fullName evidence="2">Uncharacterized protein</fullName>
    </submittedName>
</protein>
<feature type="region of interest" description="Disordered" evidence="1">
    <location>
        <begin position="141"/>
        <end position="175"/>
    </location>
</feature>
<feature type="compositionally biased region" description="Polar residues" evidence="1">
    <location>
        <begin position="143"/>
        <end position="166"/>
    </location>
</feature>
<evidence type="ECO:0000256" key="1">
    <source>
        <dbReference type="SAM" id="MobiDB-lite"/>
    </source>
</evidence>
<sequence>MSHLLAYKGVYPQDHQDFLGNISAASKMSLTTPHTPVASGMFSASHMHQFGGASLMPMAANMFGVAPQSAGCQVTAASSNSDSMPQQLGGFSVADIYLQPPLTFGGCPGTLDVTMEAPTPLFMNANSFAINSPSVATLDPWTATGTSASTARNEPTLTPEQSQCNTPGLAPKSHM</sequence>
<evidence type="ECO:0000313" key="3">
    <source>
        <dbReference type="Proteomes" id="UP001151516"/>
    </source>
</evidence>
<comment type="caution">
    <text evidence="2">The sequence shown here is derived from an EMBL/GenBank/DDBJ whole genome shotgun (WGS) entry which is preliminary data.</text>
</comment>
<proteinExistence type="predicted"/>
<gene>
    <name evidence="2" type="ORF">IWW39_004892</name>
</gene>
<reference evidence="2" key="1">
    <citation type="submission" date="2022-07" db="EMBL/GenBank/DDBJ databases">
        <title>Phylogenomic reconstructions and comparative analyses of Kickxellomycotina fungi.</title>
        <authorList>
            <person name="Reynolds N.K."/>
            <person name="Stajich J.E."/>
            <person name="Barry K."/>
            <person name="Grigoriev I.V."/>
            <person name="Crous P."/>
            <person name="Smith M.E."/>
        </authorList>
    </citation>
    <scope>NUCLEOTIDE SEQUENCE</scope>
    <source>
        <strain evidence="2">CBS 109367</strain>
    </source>
</reference>
<dbReference type="EMBL" id="JANBTX010000209">
    <property type="protein sequence ID" value="KAJ2684455.1"/>
    <property type="molecule type" value="Genomic_DNA"/>
</dbReference>
<name>A0A9W8GC19_9FUNG</name>
<dbReference type="OrthoDB" id="5527611at2759"/>
<evidence type="ECO:0000313" key="2">
    <source>
        <dbReference type="EMBL" id="KAJ2684455.1"/>
    </source>
</evidence>
<accession>A0A9W8GC19</accession>
<dbReference type="AlphaFoldDB" id="A0A9W8GC19"/>
<organism evidence="2 3">
    <name type="scientific">Coemansia spiralis</name>
    <dbReference type="NCBI Taxonomy" id="417178"/>
    <lineage>
        <taxon>Eukaryota</taxon>
        <taxon>Fungi</taxon>
        <taxon>Fungi incertae sedis</taxon>
        <taxon>Zoopagomycota</taxon>
        <taxon>Kickxellomycotina</taxon>
        <taxon>Kickxellomycetes</taxon>
        <taxon>Kickxellales</taxon>
        <taxon>Kickxellaceae</taxon>
        <taxon>Coemansia</taxon>
    </lineage>
</organism>
<keyword evidence="3" id="KW-1185">Reference proteome</keyword>
<dbReference type="Proteomes" id="UP001151516">
    <property type="component" value="Unassembled WGS sequence"/>
</dbReference>